<dbReference type="PROSITE" id="PS50102">
    <property type="entry name" value="RRM"/>
    <property type="match status" value="1"/>
</dbReference>
<evidence type="ECO:0000313" key="4">
    <source>
        <dbReference type="Proteomes" id="UP001152795"/>
    </source>
</evidence>
<name>A0A6S7GD04_PARCT</name>
<dbReference type="GO" id="GO:0003729">
    <property type="term" value="F:mRNA binding"/>
    <property type="evidence" value="ECO:0007669"/>
    <property type="project" value="TreeGrafter"/>
</dbReference>
<keyword evidence="4" id="KW-1185">Reference proteome</keyword>
<evidence type="ECO:0000256" key="1">
    <source>
        <dbReference type="ARBA" id="ARBA00022884"/>
    </source>
</evidence>
<feature type="region of interest" description="Disordered" evidence="2">
    <location>
        <begin position="1"/>
        <end position="67"/>
    </location>
</feature>
<evidence type="ECO:0000313" key="3">
    <source>
        <dbReference type="EMBL" id="CAB3989878.1"/>
    </source>
</evidence>
<protein>
    <submittedName>
        <fullName evidence="3">Polymerase delta-interacting 3</fullName>
    </submittedName>
</protein>
<gene>
    <name evidence="3" type="ORF">PACLA_8A019811</name>
</gene>
<keyword evidence="1" id="KW-0694">RNA-binding</keyword>
<dbReference type="OrthoDB" id="346839at2759"/>
<dbReference type="InterPro" id="IPR034784">
    <property type="entry name" value="PDIP3_RRM"/>
</dbReference>
<dbReference type="AlphaFoldDB" id="A0A6S7GD04"/>
<dbReference type="SUPFAM" id="SSF54928">
    <property type="entry name" value="RNA-binding domain, RBD"/>
    <property type="match status" value="1"/>
</dbReference>
<dbReference type="Pfam" id="PF00076">
    <property type="entry name" value="RRM_1"/>
    <property type="match status" value="1"/>
</dbReference>
<feature type="compositionally biased region" description="Basic and acidic residues" evidence="2">
    <location>
        <begin position="1"/>
        <end position="12"/>
    </location>
</feature>
<comment type="caution">
    <text evidence="3">The sequence shown here is derived from an EMBL/GenBank/DDBJ whole genome shotgun (WGS) entry which is preliminary data.</text>
</comment>
<dbReference type="GO" id="GO:0016607">
    <property type="term" value="C:nuclear speck"/>
    <property type="evidence" value="ECO:0007669"/>
    <property type="project" value="TreeGrafter"/>
</dbReference>
<dbReference type="CDD" id="cd12681">
    <property type="entry name" value="RRM_SKAR"/>
    <property type="match status" value="1"/>
</dbReference>
<dbReference type="EMBL" id="CACRXK020001564">
    <property type="protein sequence ID" value="CAB3989878.1"/>
    <property type="molecule type" value="Genomic_DNA"/>
</dbReference>
<dbReference type="InterPro" id="IPR000504">
    <property type="entry name" value="RRM_dom"/>
</dbReference>
<dbReference type="SMART" id="SM00360">
    <property type="entry name" value="RRM"/>
    <property type="match status" value="1"/>
</dbReference>
<dbReference type="InterPro" id="IPR012677">
    <property type="entry name" value="Nucleotide-bd_a/b_plait_sf"/>
</dbReference>
<accession>A0A6S7GD04</accession>
<dbReference type="Gene3D" id="3.30.70.330">
    <property type="match status" value="1"/>
</dbReference>
<dbReference type="InterPro" id="IPR035979">
    <property type="entry name" value="RBD_domain_sf"/>
</dbReference>
<evidence type="ECO:0000256" key="2">
    <source>
        <dbReference type="SAM" id="MobiDB-lite"/>
    </source>
</evidence>
<reference evidence="3" key="1">
    <citation type="submission" date="2020-04" db="EMBL/GenBank/DDBJ databases">
        <authorList>
            <person name="Alioto T."/>
            <person name="Alioto T."/>
            <person name="Gomez Garrido J."/>
        </authorList>
    </citation>
    <scope>NUCLEOTIDE SEQUENCE</scope>
    <source>
        <strain evidence="3">A484AB</strain>
    </source>
</reference>
<dbReference type="InterPro" id="IPR051229">
    <property type="entry name" value="ALYREF_mRNA_export"/>
</dbReference>
<dbReference type="Proteomes" id="UP001152795">
    <property type="component" value="Unassembled WGS sequence"/>
</dbReference>
<dbReference type="GO" id="GO:0016973">
    <property type="term" value="P:poly(A)+ mRNA export from nucleus"/>
    <property type="evidence" value="ECO:0007669"/>
    <property type="project" value="TreeGrafter"/>
</dbReference>
<sequence length="317" mass="34973">MVGRSRKNDVKSRLGKRNLTTAKPKTGRIRDARDVLKQKGSTKGRISKPSNVRSASGRPRQATTQNTKARVRRLMPLKELLGKEKTVKHTASSPKGNIRTLSLTSGSLRVTTKQPELCRKAIVSSRSLKIVTPSNSISKTQDTAESATTPKRTLRNDLYTSRLSSYVVEEDLRTSSPNLSFTSLTEERPSLVSRRPATRPALQNNEQKKLTKIVVTNLHPRVIQADIAELFGAVGSLVSVKLENSVAEVVFVKVADADSAYHKYHNRMLDGQPMKCTLGLANPDVERTQEGTSVNYSGAELVYPPTSSRPVVFQVRI</sequence>
<feature type="compositionally biased region" description="Basic and acidic residues" evidence="2">
    <location>
        <begin position="28"/>
        <end position="37"/>
    </location>
</feature>
<organism evidence="3 4">
    <name type="scientific">Paramuricea clavata</name>
    <name type="common">Red gorgonian</name>
    <name type="synonym">Violescent sea-whip</name>
    <dbReference type="NCBI Taxonomy" id="317549"/>
    <lineage>
        <taxon>Eukaryota</taxon>
        <taxon>Metazoa</taxon>
        <taxon>Cnidaria</taxon>
        <taxon>Anthozoa</taxon>
        <taxon>Octocorallia</taxon>
        <taxon>Malacalcyonacea</taxon>
        <taxon>Plexauridae</taxon>
        <taxon>Paramuricea</taxon>
    </lineage>
</organism>
<dbReference type="PANTHER" id="PTHR19965">
    <property type="entry name" value="RNA AND EXPORT FACTOR BINDING PROTEIN"/>
    <property type="match status" value="1"/>
</dbReference>
<proteinExistence type="predicted"/>
<dbReference type="PANTHER" id="PTHR19965:SF96">
    <property type="entry name" value="POLYMERASE DELTA-INTERACTING PROTEIN 3"/>
    <property type="match status" value="1"/>
</dbReference>